<comment type="caution">
    <text evidence="1">The sequence shown here is derived from an EMBL/GenBank/DDBJ whole genome shotgun (WGS) entry which is preliminary data.</text>
</comment>
<evidence type="ECO:0000313" key="1">
    <source>
        <dbReference type="EMBL" id="HJF73864.1"/>
    </source>
</evidence>
<protein>
    <submittedName>
        <fullName evidence="1">Uncharacterized protein</fullName>
    </submittedName>
</protein>
<dbReference type="EMBL" id="DYVQ01000062">
    <property type="protein sequence ID" value="HJF73864.1"/>
    <property type="molecule type" value="Genomic_DNA"/>
</dbReference>
<gene>
    <name evidence="1" type="ORF">K8W15_06685</name>
</gene>
<name>A0A921L1H2_9PAST</name>
<reference evidence="1" key="2">
    <citation type="submission" date="2021-09" db="EMBL/GenBank/DDBJ databases">
        <authorList>
            <person name="Gilroy R."/>
        </authorList>
    </citation>
    <scope>NUCLEOTIDE SEQUENCE</scope>
    <source>
        <strain evidence="1">ChiHjej11B10-15683</strain>
    </source>
</reference>
<dbReference type="RefSeq" id="WP_340440274.1">
    <property type="nucleotide sequence ID" value="NZ_JARTDB010000105.1"/>
</dbReference>
<sequence>MKLHLHHLDIYKSIYQQDGKLIISSYLCDSFSDDKFINKISPYVRAGISSELDYTNDLILVNKKLIEDLSVCDCYLIFTATSSEYKRRCGLFYDNEWDVSISTDDLCFLGWNIYNNRVAAIIDGLYPIEINEGINEPKVFFNDINNINEWGLLPNENICFDYLEKNKTEVHIFVNGKEQENHWEAVAVYCDKYTYKKLKELIKKTAT</sequence>
<evidence type="ECO:0000313" key="2">
    <source>
        <dbReference type="Proteomes" id="UP000749334"/>
    </source>
</evidence>
<proteinExistence type="predicted"/>
<organism evidence="1 2">
    <name type="scientific">Gallibacterium anatis</name>
    <dbReference type="NCBI Taxonomy" id="750"/>
    <lineage>
        <taxon>Bacteria</taxon>
        <taxon>Pseudomonadati</taxon>
        <taxon>Pseudomonadota</taxon>
        <taxon>Gammaproteobacteria</taxon>
        <taxon>Pasteurellales</taxon>
        <taxon>Pasteurellaceae</taxon>
        <taxon>Gallibacterium</taxon>
    </lineage>
</organism>
<dbReference type="Proteomes" id="UP000749334">
    <property type="component" value="Unassembled WGS sequence"/>
</dbReference>
<reference evidence="1" key="1">
    <citation type="journal article" date="2021" name="PeerJ">
        <title>Extensive microbial diversity within the chicken gut microbiome revealed by metagenomics and culture.</title>
        <authorList>
            <person name="Gilroy R."/>
            <person name="Ravi A."/>
            <person name="Getino M."/>
            <person name="Pursley I."/>
            <person name="Horton D.L."/>
            <person name="Alikhan N.F."/>
            <person name="Baker D."/>
            <person name="Gharbi K."/>
            <person name="Hall N."/>
            <person name="Watson M."/>
            <person name="Adriaenssens E.M."/>
            <person name="Foster-Nyarko E."/>
            <person name="Jarju S."/>
            <person name="Secka A."/>
            <person name="Antonio M."/>
            <person name="Oren A."/>
            <person name="Chaudhuri R.R."/>
            <person name="La Ragione R."/>
            <person name="Hildebrand F."/>
            <person name="Pallen M.J."/>
        </authorList>
    </citation>
    <scope>NUCLEOTIDE SEQUENCE</scope>
    <source>
        <strain evidence="1">ChiHjej11B10-15683</strain>
    </source>
</reference>
<dbReference type="AlphaFoldDB" id="A0A921L1H2"/>
<accession>A0A921L1H2</accession>